<comment type="caution">
    <text evidence="1">The sequence shown here is derived from an EMBL/GenBank/DDBJ whole genome shotgun (WGS) entry which is preliminary data.</text>
</comment>
<dbReference type="Proteomes" id="UP000236333">
    <property type="component" value="Unassembled WGS sequence"/>
</dbReference>
<proteinExistence type="predicted"/>
<evidence type="ECO:0000313" key="2">
    <source>
        <dbReference type="Proteomes" id="UP000236333"/>
    </source>
</evidence>
<dbReference type="AlphaFoldDB" id="A0A2J7ZGH9"/>
<organism evidence="1 2">
    <name type="scientific">Tetrabaena socialis</name>
    <dbReference type="NCBI Taxonomy" id="47790"/>
    <lineage>
        <taxon>Eukaryota</taxon>
        <taxon>Viridiplantae</taxon>
        <taxon>Chlorophyta</taxon>
        <taxon>core chlorophytes</taxon>
        <taxon>Chlorophyceae</taxon>
        <taxon>CS clade</taxon>
        <taxon>Chlamydomonadales</taxon>
        <taxon>Tetrabaenaceae</taxon>
        <taxon>Tetrabaena</taxon>
    </lineage>
</organism>
<sequence>MQIVGAGDSPCQGFLGCFR</sequence>
<accession>A0A2J7ZGH9</accession>
<feature type="non-terminal residue" evidence="1">
    <location>
        <position position="19"/>
    </location>
</feature>
<gene>
    <name evidence="1" type="ORF">TSOC_014846</name>
</gene>
<name>A0A2J7ZGH9_9CHLO</name>
<reference evidence="1 2" key="1">
    <citation type="journal article" date="2017" name="Mol. Biol. Evol.">
        <title>The 4-celled Tetrabaena socialis nuclear genome reveals the essential components for genetic control of cell number at the origin of multicellularity in the volvocine lineage.</title>
        <authorList>
            <person name="Featherston J."/>
            <person name="Arakaki Y."/>
            <person name="Hanschen E.R."/>
            <person name="Ferris P.J."/>
            <person name="Michod R.E."/>
            <person name="Olson B.J.S.C."/>
            <person name="Nozaki H."/>
            <person name="Durand P.M."/>
        </authorList>
    </citation>
    <scope>NUCLEOTIDE SEQUENCE [LARGE SCALE GENOMIC DNA]</scope>
    <source>
        <strain evidence="1 2">NIES-571</strain>
    </source>
</reference>
<dbReference type="EMBL" id="PGGS01003059">
    <property type="protein sequence ID" value="PNG99381.1"/>
    <property type="molecule type" value="Genomic_DNA"/>
</dbReference>
<keyword evidence="2" id="KW-1185">Reference proteome</keyword>
<protein>
    <submittedName>
        <fullName evidence="1">Uncharacterized protein</fullName>
    </submittedName>
</protein>
<evidence type="ECO:0000313" key="1">
    <source>
        <dbReference type="EMBL" id="PNG99381.1"/>
    </source>
</evidence>